<reference evidence="4" key="2">
    <citation type="journal article" date="2015" name="ISME J.">
        <title>A new class of marine Euryarchaeota group II from the Mediterranean deep chlorophyll maximum.</title>
        <authorList>
            <person name="Martin-Cuadrado A.B."/>
            <person name="Garcia-Heredia I."/>
            <person name="Molto A.G."/>
            <person name="Lopez-Ubeda R."/>
            <person name="Kimes N."/>
            <person name="Lopez-Garcia P."/>
            <person name="Moreira D."/>
            <person name="Rodriguez-Valera F."/>
        </authorList>
    </citation>
    <scope>NUCLEOTIDE SEQUENCE</scope>
</reference>
<dbReference type="SUPFAM" id="SSF55040">
    <property type="entry name" value="Molybdenum cofactor biosynthesis protein C, MoaC"/>
    <property type="match status" value="1"/>
</dbReference>
<proteinExistence type="predicted"/>
<dbReference type="Gene3D" id="3.30.70.640">
    <property type="entry name" value="Molybdopterin cofactor biosynthesis C (MoaC) domain"/>
    <property type="match status" value="1"/>
</dbReference>
<keyword evidence="2" id="KW-0501">Molybdenum cofactor biosynthesis</keyword>
<accession>A0A1B1TF59</accession>
<dbReference type="NCBIfam" id="NF008999">
    <property type="entry name" value="PRK12343.1"/>
    <property type="match status" value="1"/>
</dbReference>
<dbReference type="InterPro" id="IPR002820">
    <property type="entry name" value="Mopterin_CF_biosynth-C_dom"/>
</dbReference>
<dbReference type="UniPathway" id="UPA00344"/>
<dbReference type="EMBL" id="KP211912">
    <property type="protein sequence ID" value="ANV80925.1"/>
    <property type="molecule type" value="Genomic_DNA"/>
</dbReference>
<protein>
    <submittedName>
        <fullName evidence="4">Molybdenum cofactor biosynthesis protein C</fullName>
    </submittedName>
</protein>
<dbReference type="GO" id="GO:0006777">
    <property type="term" value="P:Mo-molybdopterin cofactor biosynthetic process"/>
    <property type="evidence" value="ECO:0007669"/>
    <property type="project" value="UniProtKB-KW"/>
</dbReference>
<dbReference type="Pfam" id="PF01967">
    <property type="entry name" value="MoaC"/>
    <property type="match status" value="1"/>
</dbReference>
<dbReference type="AlphaFoldDB" id="A0A1B1TF59"/>
<evidence type="ECO:0000259" key="3">
    <source>
        <dbReference type="Pfam" id="PF01967"/>
    </source>
</evidence>
<evidence type="ECO:0000313" key="4">
    <source>
        <dbReference type="EMBL" id="ANV80925.1"/>
    </source>
</evidence>
<feature type="domain" description="Molybdopterin cofactor biosynthesis C (MoaC)" evidence="3">
    <location>
        <begin position="9"/>
        <end position="146"/>
    </location>
</feature>
<organism evidence="4">
    <name type="scientific">uncultured Poseidoniia archaeon</name>
    <dbReference type="NCBI Taxonomy" id="1697135"/>
    <lineage>
        <taxon>Archaea</taxon>
        <taxon>Methanobacteriati</taxon>
        <taxon>Thermoplasmatota</taxon>
        <taxon>Candidatus Poseidoniia</taxon>
        <taxon>environmental samples</taxon>
    </lineage>
</organism>
<reference evidence="4" key="1">
    <citation type="submission" date="2014-11" db="EMBL/GenBank/DDBJ databases">
        <authorList>
            <person name="Zhu J."/>
            <person name="Qi W."/>
            <person name="Song R."/>
        </authorList>
    </citation>
    <scope>NUCLEOTIDE SEQUENCE</scope>
</reference>
<dbReference type="InterPro" id="IPR036522">
    <property type="entry name" value="MoaC_sf"/>
</dbReference>
<sequence>MNKKIEAIVEIGGKPIIERKAIATGILKLTKESFEAITQGTVAKGDVIQASTIAVIQAVKDTPRIIPHCHPIPLEGCDVNWTWEELNLRCTVSVSAHYKTGIEMEALTGVCAGLLCALDMVKSLEKDANGQYPETRISDIRVIEKYKNEE</sequence>
<name>A0A1B1TF59_9ARCH</name>
<evidence type="ECO:0000256" key="2">
    <source>
        <dbReference type="ARBA" id="ARBA00023150"/>
    </source>
</evidence>
<evidence type="ECO:0000256" key="1">
    <source>
        <dbReference type="ARBA" id="ARBA00005046"/>
    </source>
</evidence>
<comment type="pathway">
    <text evidence="1">Cofactor biosynthesis; molybdopterin biosynthesis.</text>
</comment>